<evidence type="ECO:0000256" key="1">
    <source>
        <dbReference type="ARBA" id="ARBA00022574"/>
    </source>
</evidence>
<dbReference type="EMBL" id="JARJCM010000274">
    <property type="protein sequence ID" value="KAJ7020096.1"/>
    <property type="molecule type" value="Genomic_DNA"/>
</dbReference>
<dbReference type="PROSITE" id="PS50294">
    <property type="entry name" value="WD_REPEATS_REGION"/>
    <property type="match status" value="1"/>
</dbReference>
<evidence type="ECO:0000313" key="5">
    <source>
        <dbReference type="Proteomes" id="UP001218188"/>
    </source>
</evidence>
<dbReference type="Pfam" id="PF00400">
    <property type="entry name" value="WD40"/>
    <property type="match status" value="1"/>
</dbReference>
<protein>
    <submittedName>
        <fullName evidence="4">WD40-repeat-containing domain protein</fullName>
    </submittedName>
</protein>
<evidence type="ECO:0000313" key="4">
    <source>
        <dbReference type="EMBL" id="KAJ7020096.1"/>
    </source>
</evidence>
<dbReference type="Proteomes" id="UP001218188">
    <property type="component" value="Unassembled WGS sequence"/>
</dbReference>
<dbReference type="InterPro" id="IPR051179">
    <property type="entry name" value="WD_repeat_multifunction"/>
</dbReference>
<name>A0AAD6S4F6_9AGAR</name>
<dbReference type="InterPro" id="IPR015943">
    <property type="entry name" value="WD40/YVTN_repeat-like_dom_sf"/>
</dbReference>
<dbReference type="SMART" id="SM00320">
    <property type="entry name" value="WD40"/>
    <property type="match status" value="1"/>
</dbReference>
<evidence type="ECO:0000256" key="3">
    <source>
        <dbReference type="PROSITE-ProRule" id="PRU00221"/>
    </source>
</evidence>
<comment type="caution">
    <text evidence="4">The sequence shown here is derived from an EMBL/GenBank/DDBJ whole genome shotgun (WGS) entry which is preliminary data.</text>
</comment>
<sequence length="436" mass="48207">MSAPIPKFRQVKTFKVHKDSVNSLVFSPDGNFLASGGADGLLFIFRTKDWNEIRRYKVDFAIRALFWNLPQEAASSFVARVLGHVPGIVSFGGDDGTLNASNTLVPTEYKVSGPIQCLAIEKEGKLLAVGYMNKVEVARRASASWIRDRNITIPSASPNDRVLSVTFRDQKCLVITYLHGRVLAYKLTQSVTLLWKLDIGGLAGASALSTNSRFLATTGMFQGIVVHDINEQQRRANTIQPAGDIDNLNIPLPIIFLENMSFAVGSQDGRVAVYKTSQSGVVQILKHESDNAIQALGYFHRKENTKHFLATGMANVYEDCILTIWLAEDNPRSMVPWRWAISILGLATLTALGFQNRQRLQTSLPSRRRWKELTWNILGQNASEVLEHDRDKVVTTVVTQTVSVTRSILPVGTDPASASPSDSAIPRTLVKLVDMN</sequence>
<organism evidence="4 5">
    <name type="scientific">Mycena alexandri</name>
    <dbReference type="NCBI Taxonomy" id="1745969"/>
    <lineage>
        <taxon>Eukaryota</taxon>
        <taxon>Fungi</taxon>
        <taxon>Dikarya</taxon>
        <taxon>Basidiomycota</taxon>
        <taxon>Agaricomycotina</taxon>
        <taxon>Agaricomycetes</taxon>
        <taxon>Agaricomycetidae</taxon>
        <taxon>Agaricales</taxon>
        <taxon>Marasmiineae</taxon>
        <taxon>Mycenaceae</taxon>
        <taxon>Mycena</taxon>
    </lineage>
</organism>
<keyword evidence="1 3" id="KW-0853">WD repeat</keyword>
<dbReference type="InterPro" id="IPR001680">
    <property type="entry name" value="WD40_rpt"/>
</dbReference>
<dbReference type="Gene3D" id="2.130.10.10">
    <property type="entry name" value="YVTN repeat-like/Quinoprotein amine dehydrogenase"/>
    <property type="match status" value="2"/>
</dbReference>
<dbReference type="InterPro" id="IPR036322">
    <property type="entry name" value="WD40_repeat_dom_sf"/>
</dbReference>
<dbReference type="SUPFAM" id="SSF50978">
    <property type="entry name" value="WD40 repeat-like"/>
    <property type="match status" value="1"/>
</dbReference>
<accession>A0AAD6S4F6</accession>
<keyword evidence="2" id="KW-0677">Repeat</keyword>
<proteinExistence type="predicted"/>
<dbReference type="PROSITE" id="PS50082">
    <property type="entry name" value="WD_REPEATS_2"/>
    <property type="match status" value="1"/>
</dbReference>
<gene>
    <name evidence="4" type="ORF">C8F04DRAFT_1275525</name>
</gene>
<evidence type="ECO:0000256" key="2">
    <source>
        <dbReference type="ARBA" id="ARBA00022737"/>
    </source>
</evidence>
<feature type="repeat" description="WD" evidence="3">
    <location>
        <begin position="14"/>
        <end position="55"/>
    </location>
</feature>
<keyword evidence="5" id="KW-1185">Reference proteome</keyword>
<reference evidence="4" key="1">
    <citation type="submission" date="2023-03" db="EMBL/GenBank/DDBJ databases">
        <title>Massive genome expansion in bonnet fungi (Mycena s.s.) driven by repeated elements and novel gene families across ecological guilds.</title>
        <authorList>
            <consortium name="Lawrence Berkeley National Laboratory"/>
            <person name="Harder C.B."/>
            <person name="Miyauchi S."/>
            <person name="Viragh M."/>
            <person name="Kuo A."/>
            <person name="Thoen E."/>
            <person name="Andreopoulos B."/>
            <person name="Lu D."/>
            <person name="Skrede I."/>
            <person name="Drula E."/>
            <person name="Henrissat B."/>
            <person name="Morin E."/>
            <person name="Kohler A."/>
            <person name="Barry K."/>
            <person name="LaButti K."/>
            <person name="Morin E."/>
            <person name="Salamov A."/>
            <person name="Lipzen A."/>
            <person name="Mereny Z."/>
            <person name="Hegedus B."/>
            <person name="Baldrian P."/>
            <person name="Stursova M."/>
            <person name="Weitz H."/>
            <person name="Taylor A."/>
            <person name="Grigoriev I.V."/>
            <person name="Nagy L.G."/>
            <person name="Martin F."/>
            <person name="Kauserud H."/>
        </authorList>
    </citation>
    <scope>NUCLEOTIDE SEQUENCE</scope>
    <source>
        <strain evidence="4">CBHHK200</strain>
    </source>
</reference>
<dbReference type="PANTHER" id="PTHR19857:SF8">
    <property type="entry name" value="ANGIO-ASSOCIATED MIGRATORY CELL PROTEIN"/>
    <property type="match status" value="1"/>
</dbReference>
<dbReference type="PANTHER" id="PTHR19857">
    <property type="entry name" value="MITOCHONDRIAL DIVISION PROTEIN 1-RELATED"/>
    <property type="match status" value="1"/>
</dbReference>
<dbReference type="AlphaFoldDB" id="A0AAD6S4F6"/>